<keyword evidence="2" id="KW-1185">Reference proteome</keyword>
<gene>
    <name evidence="1" type="ORF">I8752_02840</name>
</gene>
<reference evidence="1 2" key="1">
    <citation type="journal article" date="2021" name="Int. J. Syst. Evol. Microbiol.">
        <title>Amazonocrinis nigriterrae gen. nov., sp. nov., Atlanticothrix silvestris gen. nov., sp. nov. and Dendronalium phyllosphericum gen. nov., sp. nov., nostocacean cyanobacteria from Brazilian environments.</title>
        <authorList>
            <person name="Alvarenga D.O."/>
            <person name="Andreote A.P.D."/>
            <person name="Branco L.H.Z."/>
            <person name="Delbaje E."/>
            <person name="Cruz R.B."/>
            <person name="Varani A.M."/>
            <person name="Fiore M.F."/>
        </authorList>
    </citation>
    <scope>NUCLEOTIDE SEQUENCE [LARGE SCALE GENOMIC DNA]</scope>
    <source>
        <strain evidence="1 2">CENA369</strain>
    </source>
</reference>
<dbReference type="Proteomes" id="UP000662314">
    <property type="component" value="Unassembled WGS sequence"/>
</dbReference>
<name>A0A8J7I274_9NOST</name>
<organism evidence="1 2">
    <name type="scientific">Dendronalium phyllosphericum CENA369</name>
    <dbReference type="NCBI Taxonomy" id="1725256"/>
    <lineage>
        <taxon>Bacteria</taxon>
        <taxon>Bacillati</taxon>
        <taxon>Cyanobacteriota</taxon>
        <taxon>Cyanophyceae</taxon>
        <taxon>Nostocales</taxon>
        <taxon>Nostocaceae</taxon>
        <taxon>Dendronalium</taxon>
        <taxon>Dendronalium phyllosphericum</taxon>
    </lineage>
</organism>
<proteinExistence type="predicted"/>
<evidence type="ECO:0000313" key="2">
    <source>
        <dbReference type="Proteomes" id="UP000662314"/>
    </source>
</evidence>
<sequence>MKVKVTEQGVVIPKEFLEGVQEVEIRKENNLIVVITTIKSDPIFEMGMNPISCGVTDASEQTDVYIYGSGE</sequence>
<accession>A0A8J7I274</accession>
<dbReference type="RefSeq" id="WP_214430820.1">
    <property type="nucleotide sequence ID" value="NZ_CAWPUQ010000295.1"/>
</dbReference>
<evidence type="ECO:0000313" key="1">
    <source>
        <dbReference type="EMBL" id="MBH8571985.1"/>
    </source>
</evidence>
<dbReference type="EMBL" id="JAECZA010000006">
    <property type="protein sequence ID" value="MBH8571985.1"/>
    <property type="molecule type" value="Genomic_DNA"/>
</dbReference>
<protein>
    <submittedName>
        <fullName evidence="1">Uncharacterized protein</fullName>
    </submittedName>
</protein>
<dbReference type="AlphaFoldDB" id="A0A8J7I274"/>
<comment type="caution">
    <text evidence="1">The sequence shown here is derived from an EMBL/GenBank/DDBJ whole genome shotgun (WGS) entry which is preliminary data.</text>
</comment>